<organism evidence="10 11">
    <name type="scientific">Candidatus Contendobacter odensis Run_B_J11</name>
    <dbReference type="NCBI Taxonomy" id="1400861"/>
    <lineage>
        <taxon>Bacteria</taxon>
        <taxon>Pseudomonadati</taxon>
        <taxon>Pseudomonadota</taxon>
        <taxon>Gammaproteobacteria</taxon>
        <taxon>Candidatus Competibacteraceae</taxon>
        <taxon>Candidatus Contendibacter</taxon>
    </lineage>
</organism>
<evidence type="ECO:0000256" key="1">
    <source>
        <dbReference type="ARBA" id="ARBA00005187"/>
    </source>
</evidence>
<evidence type="ECO:0000256" key="2">
    <source>
        <dbReference type="ARBA" id="ARBA00005752"/>
    </source>
</evidence>
<dbReference type="EC" id="6.3.5.4" evidence="3"/>
<evidence type="ECO:0000256" key="3">
    <source>
        <dbReference type="ARBA" id="ARBA00012737"/>
    </source>
</evidence>
<dbReference type="PANTHER" id="PTHR43284">
    <property type="entry name" value="ASPARAGINE SYNTHETASE (GLUTAMINE-HYDROLYZING)"/>
    <property type="match status" value="1"/>
</dbReference>
<dbReference type="Pfam" id="PF13537">
    <property type="entry name" value="GATase_7"/>
    <property type="match status" value="1"/>
</dbReference>
<protein>
    <recommendedName>
        <fullName evidence="3">asparagine synthase (glutamine-hydrolyzing)</fullName>
        <ecNumber evidence="3">6.3.5.4</ecNumber>
    </recommendedName>
</protein>
<dbReference type="Gene3D" id="3.60.20.10">
    <property type="entry name" value="Glutamine Phosphoribosylpyrophosphate, subunit 1, domain 1"/>
    <property type="match status" value="1"/>
</dbReference>
<evidence type="ECO:0000259" key="9">
    <source>
        <dbReference type="Pfam" id="PF13537"/>
    </source>
</evidence>
<dbReference type="GO" id="GO:0006529">
    <property type="term" value="P:asparagine biosynthetic process"/>
    <property type="evidence" value="ECO:0007669"/>
    <property type="project" value="InterPro"/>
</dbReference>
<evidence type="ECO:0000256" key="5">
    <source>
        <dbReference type="ARBA" id="ARBA00022840"/>
    </source>
</evidence>
<comment type="pathway">
    <text evidence="1">Amino-acid biosynthesis; L-asparagine biosynthesis; L-asparagine from L-aspartate (L-Gln route): step 1/1.</text>
</comment>
<dbReference type="Pfam" id="PF00733">
    <property type="entry name" value="Asn_synthase"/>
    <property type="match status" value="1"/>
</dbReference>
<evidence type="ECO:0000313" key="10">
    <source>
        <dbReference type="EMBL" id="CDH43083.1"/>
    </source>
</evidence>
<keyword evidence="11" id="KW-1185">Reference proteome</keyword>
<keyword evidence="10" id="KW-0436">Ligase</keyword>
<evidence type="ECO:0000259" key="8">
    <source>
        <dbReference type="Pfam" id="PF00733"/>
    </source>
</evidence>
<dbReference type="CDD" id="cd01991">
    <property type="entry name" value="Asn_synthase_B_C"/>
    <property type="match status" value="1"/>
</dbReference>
<comment type="catalytic activity">
    <reaction evidence="6">
        <text>L-aspartate + L-glutamine + ATP + H2O = L-asparagine + L-glutamate + AMP + diphosphate + H(+)</text>
        <dbReference type="Rhea" id="RHEA:12228"/>
        <dbReference type="ChEBI" id="CHEBI:15377"/>
        <dbReference type="ChEBI" id="CHEBI:15378"/>
        <dbReference type="ChEBI" id="CHEBI:29985"/>
        <dbReference type="ChEBI" id="CHEBI:29991"/>
        <dbReference type="ChEBI" id="CHEBI:30616"/>
        <dbReference type="ChEBI" id="CHEBI:33019"/>
        <dbReference type="ChEBI" id="CHEBI:58048"/>
        <dbReference type="ChEBI" id="CHEBI:58359"/>
        <dbReference type="ChEBI" id="CHEBI:456215"/>
        <dbReference type="EC" id="6.3.5.4"/>
    </reaction>
</comment>
<dbReference type="InterPro" id="IPR051786">
    <property type="entry name" value="ASN_synthetase/amidase"/>
</dbReference>
<dbReference type="InterPro" id="IPR014729">
    <property type="entry name" value="Rossmann-like_a/b/a_fold"/>
</dbReference>
<evidence type="ECO:0000256" key="7">
    <source>
        <dbReference type="PIRSR" id="PIRSR001589-3"/>
    </source>
</evidence>
<gene>
    <name evidence="10" type="ORF">BN874_100036</name>
</gene>
<dbReference type="SUPFAM" id="SSF52402">
    <property type="entry name" value="Adenine nucleotide alpha hydrolases-like"/>
    <property type="match status" value="1"/>
</dbReference>
<evidence type="ECO:0000256" key="4">
    <source>
        <dbReference type="ARBA" id="ARBA00022741"/>
    </source>
</evidence>
<dbReference type="PANTHER" id="PTHR43284:SF1">
    <property type="entry name" value="ASPARAGINE SYNTHETASE"/>
    <property type="match status" value="1"/>
</dbReference>
<dbReference type="SUPFAM" id="SSF56235">
    <property type="entry name" value="N-terminal nucleophile aminohydrolases (Ntn hydrolases)"/>
    <property type="match status" value="1"/>
</dbReference>
<dbReference type="GO" id="GO:0004066">
    <property type="term" value="F:asparagine synthase (glutamine-hydrolyzing) activity"/>
    <property type="evidence" value="ECO:0007669"/>
    <property type="project" value="UniProtKB-EC"/>
</dbReference>
<keyword evidence="5" id="KW-0067">ATP-binding</keyword>
<dbReference type="GO" id="GO:0005829">
    <property type="term" value="C:cytosol"/>
    <property type="evidence" value="ECO:0007669"/>
    <property type="project" value="TreeGrafter"/>
</dbReference>
<evidence type="ECO:0000256" key="6">
    <source>
        <dbReference type="ARBA" id="ARBA00048741"/>
    </source>
</evidence>
<dbReference type="InterPro" id="IPR001962">
    <property type="entry name" value="Asn_synthase"/>
</dbReference>
<dbReference type="GO" id="GO:0005524">
    <property type="term" value="F:ATP binding"/>
    <property type="evidence" value="ECO:0007669"/>
    <property type="project" value="UniProtKB-KW"/>
</dbReference>
<proteinExistence type="inferred from homology"/>
<accession>A0A7U7J294</accession>
<dbReference type="AlphaFoldDB" id="A0A7U7J294"/>
<dbReference type="InterPro" id="IPR017932">
    <property type="entry name" value="GATase_2_dom"/>
</dbReference>
<dbReference type="InterPro" id="IPR029055">
    <property type="entry name" value="Ntn_hydrolases_N"/>
</dbReference>
<feature type="domain" description="Asparagine synthetase" evidence="8">
    <location>
        <begin position="215"/>
        <end position="595"/>
    </location>
</feature>
<dbReference type="EMBL" id="CBTK010000002">
    <property type="protein sequence ID" value="CDH43083.1"/>
    <property type="molecule type" value="Genomic_DNA"/>
</dbReference>
<name>A0A7U7J294_9GAMM</name>
<evidence type="ECO:0000313" key="11">
    <source>
        <dbReference type="Proteomes" id="UP000019184"/>
    </source>
</evidence>
<feature type="domain" description="Glutamine amidotransferase type-2" evidence="9">
    <location>
        <begin position="38"/>
        <end position="140"/>
    </location>
</feature>
<comment type="similarity">
    <text evidence="2">Belongs to the asparagine synthetase family.</text>
</comment>
<reference evidence="10 11" key="1">
    <citation type="journal article" date="2014" name="ISME J.">
        <title>Candidatus Competibacter-lineage genomes retrieved from metagenomes reveal functional metabolic diversity.</title>
        <authorList>
            <person name="McIlroy S.J."/>
            <person name="Albertsen M."/>
            <person name="Andresen E.K."/>
            <person name="Saunders A.M."/>
            <person name="Kristiansen R."/>
            <person name="Stokholm-Bjerregaard M."/>
            <person name="Nielsen K.L."/>
            <person name="Nielsen P.H."/>
        </authorList>
    </citation>
    <scope>NUCLEOTIDE SEQUENCE [LARGE SCALE GENOMIC DNA]</scope>
    <source>
        <strain evidence="10 11">Run_B_J11</strain>
    </source>
</reference>
<sequence>MTGLTGWFNPSADVATLSQAQDALVTALHNPRSLVAEGACCATAGGGILENEGLIVAITGRARCAGIGDHCMDALLRTLAADYRTLGSHVLQKLSGPFALAILDRVNRTALLAIDRIGIQQLYYAPQPDSLFFSSTPAILTRLGGFDTSIDPQAIYDYLYCHIIPSPRTVFRGLRKLPASHFLEWRNGAVRVEPYWLPQFSEAGIDPAATGREMLDLIETAVRRETNSAEGATVGAFLSGGIDSSTLAGMLARATTTADTYSIGFAVPGYDEMEYARTAVRHFHTTAHEYYVTPDDVATWLPQLAAATDEPFGNSSLLPAFCCARFAREQGATLLLGGDGGDELFAGNERYAKQRIFEHFNRLPYPLQTLIAAIAKPLAGIPLAGKAHSYVSQARIPLPDRLDTYAFLERHDPTEVFSPDFLAQVNTAEPLMLKRAAFSAPHHASLLNRMLYLDWHFTLHDNDLVKVNTACRLAGIEVAYPLLDDDLVALSCRIPSAQKLRGSTLRWFYKQAVRDFLPHAILTKKKQGFGLPFGIWTRSEPRLLAITDDALESLKQRGWFQPAFLDRVRQLHRQAHASYYGEMVWILTMLELWLRANSHAAINQRV</sequence>
<feature type="site" description="Important for beta-aspartyl-AMP intermediate formation" evidence="7">
    <location>
        <position position="339"/>
    </location>
</feature>
<dbReference type="InterPro" id="IPR006426">
    <property type="entry name" value="Asn_synth_AEB"/>
</dbReference>
<dbReference type="PIRSF" id="PIRSF001589">
    <property type="entry name" value="Asn_synthetase_glu-h"/>
    <property type="match status" value="1"/>
</dbReference>
<dbReference type="Proteomes" id="UP000019184">
    <property type="component" value="Unassembled WGS sequence"/>
</dbReference>
<keyword evidence="4" id="KW-0547">Nucleotide-binding</keyword>
<comment type="caution">
    <text evidence="10">The sequence shown here is derived from an EMBL/GenBank/DDBJ whole genome shotgun (WGS) entry which is preliminary data.</text>
</comment>
<dbReference type="Gene3D" id="3.40.50.620">
    <property type="entry name" value="HUPs"/>
    <property type="match status" value="1"/>
</dbReference>